<keyword evidence="1" id="KW-0805">Transcription regulation</keyword>
<evidence type="ECO:0008006" key="5">
    <source>
        <dbReference type="Google" id="ProtNLM"/>
    </source>
</evidence>
<evidence type="ECO:0000256" key="1">
    <source>
        <dbReference type="ARBA" id="ARBA00023015"/>
    </source>
</evidence>
<dbReference type="RefSeq" id="WP_258342054.1">
    <property type="nucleotide sequence ID" value="NZ_BAAAYK010000038.1"/>
</dbReference>
<keyword evidence="2" id="KW-0804">Transcription</keyword>
<reference evidence="4" key="1">
    <citation type="journal article" date="2019" name="Int. J. Syst. Evol. Microbiol.">
        <title>The Global Catalogue of Microorganisms (GCM) 10K type strain sequencing project: providing services to taxonomists for standard genome sequencing and annotation.</title>
        <authorList>
            <consortium name="The Broad Institute Genomics Platform"/>
            <consortium name="The Broad Institute Genome Sequencing Center for Infectious Disease"/>
            <person name="Wu L."/>
            <person name="Ma J."/>
        </authorList>
    </citation>
    <scope>NUCLEOTIDE SEQUENCE [LARGE SCALE GENOMIC DNA]</scope>
    <source>
        <strain evidence="4">JCM 9687</strain>
    </source>
</reference>
<dbReference type="Proteomes" id="UP001500483">
    <property type="component" value="Unassembled WGS sequence"/>
</dbReference>
<gene>
    <name evidence="3" type="ORF">GCM10020366_44580</name>
</gene>
<evidence type="ECO:0000313" key="4">
    <source>
        <dbReference type="Proteomes" id="UP001500483"/>
    </source>
</evidence>
<dbReference type="EMBL" id="BAAAYK010000038">
    <property type="protein sequence ID" value="GAA3361274.1"/>
    <property type="molecule type" value="Genomic_DNA"/>
</dbReference>
<accession>A0ABP6RVW3</accession>
<dbReference type="Gene3D" id="1.10.10.1320">
    <property type="entry name" value="Anti-sigma factor, zinc-finger domain"/>
    <property type="match status" value="1"/>
</dbReference>
<comment type="caution">
    <text evidence="3">The sequence shown here is derived from an EMBL/GenBank/DDBJ whole genome shotgun (WGS) entry which is preliminary data.</text>
</comment>
<evidence type="ECO:0000256" key="2">
    <source>
        <dbReference type="ARBA" id="ARBA00023163"/>
    </source>
</evidence>
<organism evidence="3 4">
    <name type="scientific">Saccharopolyspora gregorii</name>
    <dbReference type="NCBI Taxonomy" id="33914"/>
    <lineage>
        <taxon>Bacteria</taxon>
        <taxon>Bacillati</taxon>
        <taxon>Actinomycetota</taxon>
        <taxon>Actinomycetes</taxon>
        <taxon>Pseudonocardiales</taxon>
        <taxon>Pseudonocardiaceae</taxon>
        <taxon>Saccharopolyspora</taxon>
    </lineage>
</organism>
<evidence type="ECO:0000313" key="3">
    <source>
        <dbReference type="EMBL" id="GAA3361274.1"/>
    </source>
</evidence>
<dbReference type="InterPro" id="IPR041916">
    <property type="entry name" value="Anti_sigma_zinc_sf"/>
</dbReference>
<proteinExistence type="predicted"/>
<protein>
    <recommendedName>
        <fullName evidence="5">Asp23/Gls24 family envelope stress response protein</fullName>
    </recommendedName>
</protein>
<name>A0ABP6RVW3_9PSEU</name>
<sequence>MGEAPLDPEHALPCGRTIGELLDHLAGEAPEDFGAHVRTCPHCRAALAELAPTGWEPVRRAAELAVEPPEGLVSRALLTVRGARAAAGGEPAEVAQEFGTLRISAQATLVLARRLSAELLADVPEARLLSCTGDVREVRVDVVIGYGVPAPALTARLQDDLGRALREHLGAAAPSVWVRVADVAPPQGS</sequence>
<keyword evidence="4" id="KW-1185">Reference proteome</keyword>